<gene>
    <name evidence="1" type="ORF">BJF91_13880</name>
</gene>
<proteinExistence type="predicted"/>
<sequence>MKERIWTFGKAGTKEVFAPQLGLESGGWLRGYSHPNEHSWRVKGGAVELLNQNNTVSTRFDHVKLVDGRLQMEGRFRLPGEASVHYLHESGARKLPDNRTALIVPIHDAYFIYGINLLFQSMGADYDVVFVFSTDADRLQFRQMHQASAYLSYTSIVLSDYFSASALSVVAEQRTWPTIKKFLALALIHQSYDYIHCVDAETYVLNPTGWTQASEAIASASRWYGGTLTANHTSERQIMYASSVLLAPIADHENIQTVSGNWAFYTWWWDLPVYVAKSVPGFLEWIGWDMSLQFVERLVHSVFDHITYQFYMALHGGFSFTVVEGMNHALEFSTANLVSRVHKQIHPMRWTNALAYAQDPGFFRQNDYLAVYHIDRKTFPQFNPD</sequence>
<protein>
    <submittedName>
        <fullName evidence="1">Uncharacterized protein</fullName>
    </submittedName>
</protein>
<comment type="caution">
    <text evidence="1">The sequence shown here is derived from an EMBL/GenBank/DDBJ whole genome shotgun (WGS) entry which is preliminary data.</text>
</comment>
<evidence type="ECO:0000313" key="1">
    <source>
        <dbReference type="EMBL" id="OLP50385.1"/>
    </source>
</evidence>
<accession>A0A1Q9A730</accession>
<organism evidence="1 2">
    <name type="scientific">Allorhizobium taibaishanense</name>
    <dbReference type="NCBI Taxonomy" id="887144"/>
    <lineage>
        <taxon>Bacteria</taxon>
        <taxon>Pseudomonadati</taxon>
        <taxon>Pseudomonadota</taxon>
        <taxon>Alphaproteobacteria</taxon>
        <taxon>Hyphomicrobiales</taxon>
        <taxon>Rhizobiaceae</taxon>
        <taxon>Rhizobium/Agrobacterium group</taxon>
        <taxon>Allorhizobium</taxon>
    </lineage>
</organism>
<name>A0A1Q9A730_9HYPH</name>
<keyword evidence="2" id="KW-1185">Reference proteome</keyword>
<dbReference type="Proteomes" id="UP000185598">
    <property type="component" value="Unassembled WGS sequence"/>
</dbReference>
<dbReference type="STRING" id="887144.BJF91_13880"/>
<reference evidence="1 2" key="1">
    <citation type="submission" date="2016-09" db="EMBL/GenBank/DDBJ databases">
        <title>Rhizobium oryziradicis sp. nov., isolated from the root of rice.</title>
        <authorList>
            <person name="Zhao J."/>
            <person name="Zhang X."/>
        </authorList>
    </citation>
    <scope>NUCLEOTIDE SEQUENCE [LARGE SCALE GENOMIC DNA]</scope>
    <source>
        <strain evidence="1 2">14971</strain>
    </source>
</reference>
<evidence type="ECO:0000313" key="2">
    <source>
        <dbReference type="Proteomes" id="UP000185598"/>
    </source>
</evidence>
<dbReference type="AlphaFoldDB" id="A0A1Q9A730"/>
<dbReference type="EMBL" id="MKIN01000021">
    <property type="protein sequence ID" value="OLP50385.1"/>
    <property type="molecule type" value="Genomic_DNA"/>
</dbReference>